<dbReference type="eggNOG" id="COG2188">
    <property type="taxonomic scope" value="Bacteria"/>
</dbReference>
<keyword evidence="2" id="KW-0238">DNA-binding</keyword>
<gene>
    <name evidence="5" type="ORF">EP51_23665</name>
</gene>
<dbReference type="EMBL" id="CP008947">
    <property type="protein sequence ID" value="AII07490.1"/>
    <property type="molecule type" value="Genomic_DNA"/>
</dbReference>
<evidence type="ECO:0000256" key="1">
    <source>
        <dbReference type="ARBA" id="ARBA00023015"/>
    </source>
</evidence>
<dbReference type="SUPFAM" id="SSF64288">
    <property type="entry name" value="Chorismate lyase-like"/>
    <property type="match status" value="1"/>
</dbReference>
<dbReference type="SMART" id="SM00345">
    <property type="entry name" value="HTH_GNTR"/>
    <property type="match status" value="1"/>
</dbReference>
<dbReference type="RefSeq" id="WP_128640538.1">
    <property type="nucleotide sequence ID" value="NZ_CP008947.1"/>
</dbReference>
<proteinExistence type="predicted"/>
<evidence type="ECO:0000259" key="4">
    <source>
        <dbReference type="PROSITE" id="PS50949"/>
    </source>
</evidence>
<dbReference type="PROSITE" id="PS50949">
    <property type="entry name" value="HTH_GNTR"/>
    <property type="match status" value="1"/>
</dbReference>
<dbReference type="SMART" id="SM00866">
    <property type="entry name" value="UTRA"/>
    <property type="match status" value="1"/>
</dbReference>
<dbReference type="PANTHER" id="PTHR44846">
    <property type="entry name" value="MANNOSYL-D-GLYCERATE TRANSPORT/METABOLISM SYSTEM REPRESSOR MNGR-RELATED"/>
    <property type="match status" value="1"/>
</dbReference>
<dbReference type="InterPro" id="IPR050679">
    <property type="entry name" value="Bact_HTH_transcr_reg"/>
</dbReference>
<keyword evidence="1" id="KW-0805">Transcription regulation</keyword>
<evidence type="ECO:0000313" key="5">
    <source>
        <dbReference type="EMBL" id="AII07490.1"/>
    </source>
</evidence>
<dbReference type="GO" id="GO:0045892">
    <property type="term" value="P:negative regulation of DNA-templated transcription"/>
    <property type="evidence" value="ECO:0007669"/>
    <property type="project" value="TreeGrafter"/>
</dbReference>
<dbReference type="PRINTS" id="PR00035">
    <property type="entry name" value="HTHGNTR"/>
</dbReference>
<dbReference type="GO" id="GO:0003700">
    <property type="term" value="F:DNA-binding transcription factor activity"/>
    <property type="evidence" value="ECO:0007669"/>
    <property type="project" value="InterPro"/>
</dbReference>
<dbReference type="InterPro" id="IPR036390">
    <property type="entry name" value="WH_DNA-bd_sf"/>
</dbReference>
<dbReference type="Gene3D" id="3.40.1410.10">
    <property type="entry name" value="Chorismate lyase-like"/>
    <property type="match status" value="1"/>
</dbReference>
<dbReference type="InterPro" id="IPR036388">
    <property type="entry name" value="WH-like_DNA-bd_sf"/>
</dbReference>
<dbReference type="Proteomes" id="UP000028488">
    <property type="component" value="Chromosome"/>
</dbReference>
<feature type="domain" description="HTH gntR-type" evidence="4">
    <location>
        <begin position="5"/>
        <end position="73"/>
    </location>
</feature>
<name>A0A076EN11_RHOOP</name>
<protein>
    <submittedName>
        <fullName evidence="5">GntR family transcriptional regulator</fullName>
    </submittedName>
</protein>
<dbReference type="PANTHER" id="PTHR44846:SF17">
    <property type="entry name" value="GNTR-FAMILY TRANSCRIPTIONAL REGULATOR"/>
    <property type="match status" value="1"/>
</dbReference>
<dbReference type="Pfam" id="PF00392">
    <property type="entry name" value="GntR"/>
    <property type="match status" value="1"/>
</dbReference>
<dbReference type="AlphaFoldDB" id="A0A076EN11"/>
<dbReference type="InterPro" id="IPR011663">
    <property type="entry name" value="UTRA"/>
</dbReference>
<dbReference type="Gene3D" id="1.10.10.10">
    <property type="entry name" value="Winged helix-like DNA-binding domain superfamily/Winged helix DNA-binding domain"/>
    <property type="match status" value="1"/>
</dbReference>
<evidence type="ECO:0000313" key="6">
    <source>
        <dbReference type="Proteomes" id="UP000028488"/>
    </source>
</evidence>
<evidence type="ECO:0000256" key="3">
    <source>
        <dbReference type="ARBA" id="ARBA00023163"/>
    </source>
</evidence>
<dbReference type="InterPro" id="IPR028978">
    <property type="entry name" value="Chorismate_lyase_/UTRA_dom_sf"/>
</dbReference>
<dbReference type="SUPFAM" id="SSF46785">
    <property type="entry name" value="Winged helix' DNA-binding domain"/>
    <property type="match status" value="1"/>
</dbReference>
<organism evidence="5 6">
    <name type="scientific">Rhodococcus opacus</name>
    <name type="common">Nocardia opaca</name>
    <dbReference type="NCBI Taxonomy" id="37919"/>
    <lineage>
        <taxon>Bacteria</taxon>
        <taxon>Bacillati</taxon>
        <taxon>Actinomycetota</taxon>
        <taxon>Actinomycetes</taxon>
        <taxon>Mycobacteriales</taxon>
        <taxon>Nocardiaceae</taxon>
        <taxon>Rhodococcus</taxon>
    </lineage>
</organism>
<sequence length="251" mass="27907">MVEARSRHEFVALQLRQRIMQRQYAVGESLPSESMLCAEFEVSRGPVRQALATLKNEGLIQLSQGKPAVVRSHDITQTLDTFTPFSQWARRTGRAAGSRTLEIARRRVSEPAATALGSSADDFVVEVLRVRLLDGEPTMIERSTFTERVGSLLFDFDIDTGSITDYLTSRGVRFESMEHVLDAVAATEVDAENLGIDPGSPLLRERRTSRDQNGDTFEYADDRYRPDLVAFSIVNARTIDPRLPSDDGNGG</sequence>
<keyword evidence="3" id="KW-0804">Transcription</keyword>
<dbReference type="CDD" id="cd07377">
    <property type="entry name" value="WHTH_GntR"/>
    <property type="match status" value="1"/>
</dbReference>
<evidence type="ECO:0000256" key="2">
    <source>
        <dbReference type="ARBA" id="ARBA00023125"/>
    </source>
</evidence>
<dbReference type="GO" id="GO:0003677">
    <property type="term" value="F:DNA binding"/>
    <property type="evidence" value="ECO:0007669"/>
    <property type="project" value="UniProtKB-KW"/>
</dbReference>
<reference evidence="5 6" key="1">
    <citation type="submission" date="2014-07" db="EMBL/GenBank/DDBJ databases">
        <title>Genome Sequence of Rhodococcus opacus Strain R7, a Biodegrader of Mono- and Polycyclic Aromatic Hydrocarbons.</title>
        <authorList>
            <person name="Di Gennaro P."/>
            <person name="Zampolli J."/>
            <person name="Presti I."/>
            <person name="Cappelletti M."/>
            <person name="D'Ursi P."/>
            <person name="Orro A."/>
            <person name="Mezzelani A."/>
            <person name="Milanesi L."/>
        </authorList>
    </citation>
    <scope>NUCLEOTIDE SEQUENCE [LARGE SCALE GENOMIC DNA]</scope>
    <source>
        <strain evidence="5 6">R7</strain>
    </source>
</reference>
<dbReference type="Pfam" id="PF07702">
    <property type="entry name" value="UTRA"/>
    <property type="match status" value="1"/>
</dbReference>
<dbReference type="InterPro" id="IPR000524">
    <property type="entry name" value="Tscrpt_reg_HTH_GntR"/>
</dbReference>
<accession>A0A076EN11</accession>